<feature type="domain" description="Aminoglycoside phosphotransferase" evidence="1">
    <location>
        <begin position="38"/>
        <end position="264"/>
    </location>
</feature>
<protein>
    <submittedName>
        <fullName evidence="2">Predicted kinase, aminoglycoside phosphotransferase (APT) family</fullName>
    </submittedName>
</protein>
<evidence type="ECO:0000313" key="3">
    <source>
        <dbReference type="Proteomes" id="UP000243661"/>
    </source>
</evidence>
<organism evidence="2 3">
    <name type="scientific">Acinetobacter albensis</name>
    <dbReference type="NCBI Taxonomy" id="1673609"/>
    <lineage>
        <taxon>Bacteria</taxon>
        <taxon>Pseudomonadati</taxon>
        <taxon>Pseudomonadota</taxon>
        <taxon>Gammaproteobacteria</taxon>
        <taxon>Moraxellales</taxon>
        <taxon>Moraxellaceae</taxon>
        <taxon>Acinetobacter</taxon>
    </lineage>
</organism>
<dbReference type="InterPro" id="IPR011009">
    <property type="entry name" value="Kinase-like_dom_sf"/>
</dbReference>
<sequence length="375" mass="43490">MSVIDLGGSVRQGEELDSIAVETWLKKQGVDLQGPVEVSQYSGGASNWTYRLKYQNIDLILRRPPKGTKAKSAHDMAREYHVQKALAPFYSVLPEMVALCQDESVIGCDFYIMKRIEGIIPRAKLPPELQFGEAEIHRLCINVVDKLIELHEVPYQATELEKLGKGEGYCRRQVEGWDARYEKARTLNVPSFKFVRKWLLKNIPNDSKTCIIHNDWRFDNIILDPHNPTEIIGVLDWEMATLGDPLMDLGSALAYWVEATDHQIFKNTRRQPTHLKGMLTREQVIHYYLEKTGLNTENWAFYEVFGIFRLAVIAQQIYYRYYHQQTNNPAFKDFWIVIHALHIRALTRIGKQKIEANTHAQKYMTKLQQILGKEK</sequence>
<dbReference type="InterPro" id="IPR052898">
    <property type="entry name" value="ACAD10-like"/>
</dbReference>
<keyword evidence="2" id="KW-0418">Kinase</keyword>
<reference evidence="2 3" key="1">
    <citation type="submission" date="2016-08" db="EMBL/GenBank/DDBJ databases">
        <authorList>
            <person name="Seilhamer J.J."/>
        </authorList>
    </citation>
    <scope>NUCLEOTIDE SEQUENCE [LARGE SCALE GENOMIC DNA]</scope>
    <source>
        <strain evidence="2 3">ANC 4874</strain>
    </source>
</reference>
<dbReference type="SUPFAM" id="SSF56112">
    <property type="entry name" value="Protein kinase-like (PK-like)"/>
    <property type="match status" value="1"/>
</dbReference>
<evidence type="ECO:0000313" key="2">
    <source>
        <dbReference type="EMBL" id="SCC72766.1"/>
    </source>
</evidence>
<gene>
    <name evidence="2" type="ORF">GA0116959_11239</name>
</gene>
<dbReference type="PANTHER" id="PTHR47829">
    <property type="entry name" value="HYDROLASE, PUTATIVE (AFU_ORTHOLOGUE AFUA_1G12880)-RELATED"/>
    <property type="match status" value="1"/>
</dbReference>
<dbReference type="Pfam" id="PF01636">
    <property type="entry name" value="APH"/>
    <property type="match status" value="1"/>
</dbReference>
<dbReference type="GO" id="GO:0016301">
    <property type="term" value="F:kinase activity"/>
    <property type="evidence" value="ECO:0007669"/>
    <property type="project" value="UniProtKB-KW"/>
</dbReference>
<evidence type="ECO:0000259" key="1">
    <source>
        <dbReference type="Pfam" id="PF01636"/>
    </source>
</evidence>
<dbReference type="InterPro" id="IPR041726">
    <property type="entry name" value="ACAD10_11_N"/>
</dbReference>
<dbReference type="Proteomes" id="UP000243661">
    <property type="component" value="Unassembled WGS sequence"/>
</dbReference>
<dbReference type="Gene3D" id="3.30.200.20">
    <property type="entry name" value="Phosphorylase Kinase, domain 1"/>
    <property type="match status" value="1"/>
</dbReference>
<dbReference type="EMBL" id="FMBK01000012">
    <property type="protein sequence ID" value="SCC72766.1"/>
    <property type="molecule type" value="Genomic_DNA"/>
</dbReference>
<dbReference type="RefSeq" id="WP_092720694.1">
    <property type="nucleotide sequence ID" value="NZ_FMBK01000012.1"/>
</dbReference>
<dbReference type="PANTHER" id="PTHR47829:SF1">
    <property type="entry name" value="HAD FAMILY PHOSPHATASE"/>
    <property type="match status" value="1"/>
</dbReference>
<name>A0A1C4GX53_9GAMM</name>
<dbReference type="AlphaFoldDB" id="A0A1C4GX53"/>
<dbReference type="Gene3D" id="3.90.1200.10">
    <property type="match status" value="1"/>
</dbReference>
<keyword evidence="2" id="KW-0808">Transferase</keyword>
<proteinExistence type="predicted"/>
<dbReference type="OrthoDB" id="3806873at2"/>
<accession>A0A1C4GX53</accession>
<dbReference type="CDD" id="cd05154">
    <property type="entry name" value="ACAD10_11_N-like"/>
    <property type="match status" value="1"/>
</dbReference>
<dbReference type="InterPro" id="IPR002575">
    <property type="entry name" value="Aminoglycoside_PTrfase"/>
</dbReference>